<protein>
    <submittedName>
        <fullName evidence="2">Spore Coat Protein U domain protein</fullName>
    </submittedName>
</protein>
<evidence type="ECO:0000259" key="1">
    <source>
        <dbReference type="Pfam" id="PF05229"/>
    </source>
</evidence>
<dbReference type="OrthoDB" id="7426167at2"/>
<evidence type="ECO:0000313" key="2">
    <source>
        <dbReference type="EMBL" id="AKH43882.1"/>
    </source>
</evidence>
<organism evidence="2 3">
    <name type="scientific">Croceibacterium atlanticum</name>
    <dbReference type="NCBI Taxonomy" id="1267766"/>
    <lineage>
        <taxon>Bacteria</taxon>
        <taxon>Pseudomonadati</taxon>
        <taxon>Pseudomonadota</taxon>
        <taxon>Alphaproteobacteria</taxon>
        <taxon>Sphingomonadales</taxon>
        <taxon>Erythrobacteraceae</taxon>
        <taxon>Croceibacterium</taxon>
    </lineage>
</organism>
<dbReference type="STRING" id="1267766.WYH_02855"/>
<feature type="domain" description="Spore coat protein U/FanG" evidence="1">
    <location>
        <begin position="178"/>
        <end position="305"/>
    </location>
</feature>
<dbReference type="RefSeq" id="WP_082348011.1">
    <property type="nucleotide sequence ID" value="NZ_CP011452.2"/>
</dbReference>
<dbReference type="PATRIC" id="fig|1267766.3.peg.2891"/>
<name>A0A0F7KXF7_9SPHN</name>
<keyword evidence="3" id="KW-1185">Reference proteome</keyword>
<dbReference type="PANTHER" id="PTHR37089">
    <property type="entry name" value="PROTEIN U-RELATED"/>
    <property type="match status" value="1"/>
</dbReference>
<feature type="domain" description="Spore coat protein U/FanG" evidence="1">
    <location>
        <begin position="32"/>
        <end position="148"/>
    </location>
</feature>
<dbReference type="InterPro" id="IPR053167">
    <property type="entry name" value="Spore_coat_component"/>
</dbReference>
<proteinExistence type="predicted"/>
<dbReference type="InterPro" id="IPR007893">
    <property type="entry name" value="Spore_coat_U/FanG"/>
</dbReference>
<gene>
    <name evidence="2" type="ORF">WYH_02855</name>
</gene>
<evidence type="ECO:0000313" key="3">
    <source>
        <dbReference type="Proteomes" id="UP000034392"/>
    </source>
</evidence>
<dbReference type="EMBL" id="CP011452">
    <property type="protein sequence ID" value="AKH43882.1"/>
    <property type="molecule type" value="Genomic_DNA"/>
</dbReference>
<reference evidence="2" key="1">
    <citation type="submission" date="2015-05" db="EMBL/GenBank/DDBJ databases">
        <title>The complete genome of Altererythrobacter atlanticus strain 26DY36.</title>
        <authorList>
            <person name="Wu Y.-H."/>
            <person name="Cheng H."/>
            <person name="Wu X.-W."/>
        </authorList>
    </citation>
    <scope>NUCLEOTIDE SEQUENCE [LARGE SCALE GENOMIC DNA]</scope>
    <source>
        <strain evidence="2">26DY36</strain>
    </source>
</reference>
<accession>A0A0F7KXF7</accession>
<dbReference type="Proteomes" id="UP000034392">
    <property type="component" value="Chromosome"/>
</dbReference>
<sequence>MPLTRFRAAILALLLGALFLLWPERAAANVVCSLASHPVTLAFGTSMVGSGEVRYTCRNYDPRPRSFTICTAPGTPSFPGTIQQPVMISGNNRQNFNIYSDSAATVPWTSANPINRAVTVAAGGTATGSLPFYGRIASGQLSTVGNYQAFFFNVVLGFLSPTGQGCQPVQSDLNGLDFTLFVTASVTEACSLGTTEAVDFGTPAGLWTRADAAGAVQVSCPGGVRWSLGFGAGMHAVGGERRMQSGEGNYVPYRLYRDAARSMPIGVDEAIVGSGNGAVQSVPVYGRVDLVRPPPVGNYSDRIIVVLSF</sequence>
<dbReference type="KEGG" id="aay:WYH_02855"/>
<dbReference type="SMART" id="SM00972">
    <property type="entry name" value="SCPU"/>
    <property type="match status" value="2"/>
</dbReference>
<dbReference type="AlphaFoldDB" id="A0A0F7KXF7"/>
<dbReference type="Pfam" id="PF05229">
    <property type="entry name" value="SCPU"/>
    <property type="match status" value="2"/>
</dbReference>